<name>A0A0R1TYZ5_9LACO</name>
<dbReference type="GO" id="GO:0005524">
    <property type="term" value="F:ATP binding"/>
    <property type="evidence" value="ECO:0007669"/>
    <property type="project" value="UniProtKB-KW"/>
</dbReference>
<gene>
    <name evidence="10" type="ORF">FC32_GL001055</name>
</gene>
<sequence>MELELERFLQQNFGYEAFKLGQKETITSLLEHKDTLAILPTGTGKSLCYQFIGQYLNKPVLIVSPLISLMQDQVEQLRYQGQKATVALNSSLSYSEKRFVLNNLTQFKYIYISPEMLSSNEVLGRLQALDLGLFVVDEAHCISKWGPDFRPDYLNLGRIRHFLGDPLTLALTATATENVAQDIIKELDIKQAELIRYPVDRPNIFLAVEKFTDQAQKDEYLFSIMQKLHGAGIIYFSSKKQAEKIKQQLIAQKISTAVYHADLSLTERFLVQQQFLTGQLDVICATSAFGMGINKADVRYVIHYHMPNDLEDYVQEIGRCSRDGALGVALLLYEPQDLKRQEFIIQKSLPDRQQINYFAKQKALLENFSGEELELLKRLFANGYSATQILELVQIRQKKRTKALFKLLEYIETKECRRQFIATYFKDQAPKHRIKNCCDRDEPFDFSQLKSKNHKILKKESLKTSDYQKILAKLFKDYELK</sequence>
<proteinExistence type="predicted"/>
<dbReference type="GO" id="GO:0005737">
    <property type="term" value="C:cytoplasm"/>
    <property type="evidence" value="ECO:0007669"/>
    <property type="project" value="TreeGrafter"/>
</dbReference>
<keyword evidence="2" id="KW-0378">Hydrolase</keyword>
<dbReference type="PANTHER" id="PTHR13710:SF84">
    <property type="entry name" value="ATP-DEPENDENT DNA HELICASE RECS-RELATED"/>
    <property type="match status" value="1"/>
</dbReference>
<dbReference type="PROSITE" id="PS51194">
    <property type="entry name" value="HELICASE_CTER"/>
    <property type="match status" value="1"/>
</dbReference>
<evidence type="ECO:0000256" key="1">
    <source>
        <dbReference type="ARBA" id="ARBA00022741"/>
    </source>
</evidence>
<accession>A0A0R1TYZ5</accession>
<dbReference type="SMART" id="SM00487">
    <property type="entry name" value="DEXDc"/>
    <property type="match status" value="1"/>
</dbReference>
<dbReference type="Pfam" id="PF00271">
    <property type="entry name" value="Helicase_C"/>
    <property type="match status" value="1"/>
</dbReference>
<dbReference type="PROSITE" id="PS00690">
    <property type="entry name" value="DEAH_ATP_HELICASE"/>
    <property type="match status" value="1"/>
</dbReference>
<dbReference type="GO" id="GO:0043590">
    <property type="term" value="C:bacterial nucleoid"/>
    <property type="evidence" value="ECO:0007669"/>
    <property type="project" value="TreeGrafter"/>
</dbReference>
<protein>
    <recommendedName>
        <fullName evidence="6">ATP-dependent DNA helicase RecQ</fullName>
    </recommendedName>
    <alternativeName>
        <fullName evidence="7">DNA 3'-5' helicase RecQ</fullName>
    </alternativeName>
</protein>
<dbReference type="eggNOG" id="COG0514">
    <property type="taxonomic scope" value="Bacteria"/>
</dbReference>
<evidence type="ECO:0000256" key="5">
    <source>
        <dbReference type="ARBA" id="ARBA00023125"/>
    </source>
</evidence>
<dbReference type="OrthoDB" id="9763310at2"/>
<organism evidence="10 11">
    <name type="scientific">Ligilactobacillus apodemi DSM 16634 = JCM 16172</name>
    <dbReference type="NCBI Taxonomy" id="1423724"/>
    <lineage>
        <taxon>Bacteria</taxon>
        <taxon>Bacillati</taxon>
        <taxon>Bacillota</taxon>
        <taxon>Bacilli</taxon>
        <taxon>Lactobacillales</taxon>
        <taxon>Lactobacillaceae</taxon>
        <taxon>Ligilactobacillus</taxon>
    </lineage>
</organism>
<evidence type="ECO:0000256" key="2">
    <source>
        <dbReference type="ARBA" id="ARBA00022801"/>
    </source>
</evidence>
<comment type="caution">
    <text evidence="10">The sequence shown here is derived from an EMBL/GenBank/DDBJ whole genome shotgun (WGS) entry which is preliminary data.</text>
</comment>
<evidence type="ECO:0000256" key="4">
    <source>
        <dbReference type="ARBA" id="ARBA00022840"/>
    </source>
</evidence>
<dbReference type="SUPFAM" id="SSF52540">
    <property type="entry name" value="P-loop containing nucleoside triphosphate hydrolases"/>
    <property type="match status" value="1"/>
</dbReference>
<dbReference type="AlphaFoldDB" id="A0A0R1TYZ5"/>
<feature type="domain" description="Helicase C-terminal" evidence="9">
    <location>
        <begin position="216"/>
        <end position="366"/>
    </location>
</feature>
<evidence type="ECO:0000256" key="3">
    <source>
        <dbReference type="ARBA" id="ARBA00022806"/>
    </source>
</evidence>
<dbReference type="Proteomes" id="UP000051324">
    <property type="component" value="Unassembled WGS sequence"/>
</dbReference>
<dbReference type="GO" id="GO:0006281">
    <property type="term" value="P:DNA repair"/>
    <property type="evidence" value="ECO:0007669"/>
    <property type="project" value="TreeGrafter"/>
</dbReference>
<dbReference type="RefSeq" id="WP_025087772.1">
    <property type="nucleotide sequence ID" value="NZ_AZFT01000053.1"/>
</dbReference>
<dbReference type="GO" id="GO:0030894">
    <property type="term" value="C:replisome"/>
    <property type="evidence" value="ECO:0007669"/>
    <property type="project" value="TreeGrafter"/>
</dbReference>
<dbReference type="PROSITE" id="PS51192">
    <property type="entry name" value="HELICASE_ATP_BIND_1"/>
    <property type="match status" value="1"/>
</dbReference>
<feature type="domain" description="Helicase ATP-binding" evidence="8">
    <location>
        <begin position="26"/>
        <end position="193"/>
    </location>
</feature>
<keyword evidence="5" id="KW-0238">DNA-binding</keyword>
<evidence type="ECO:0000313" key="11">
    <source>
        <dbReference type="Proteomes" id="UP000051324"/>
    </source>
</evidence>
<evidence type="ECO:0000313" key="10">
    <source>
        <dbReference type="EMBL" id="KRL83794.1"/>
    </source>
</evidence>
<keyword evidence="1" id="KW-0547">Nucleotide-binding</keyword>
<keyword evidence="4" id="KW-0067">ATP-binding</keyword>
<reference evidence="10 11" key="1">
    <citation type="journal article" date="2015" name="Genome Announc.">
        <title>Expanding the biotechnology potential of lactobacilli through comparative genomics of 213 strains and associated genera.</title>
        <authorList>
            <person name="Sun Z."/>
            <person name="Harris H.M."/>
            <person name="McCann A."/>
            <person name="Guo C."/>
            <person name="Argimon S."/>
            <person name="Zhang W."/>
            <person name="Yang X."/>
            <person name="Jeffery I.B."/>
            <person name="Cooney J.C."/>
            <person name="Kagawa T.F."/>
            <person name="Liu W."/>
            <person name="Song Y."/>
            <person name="Salvetti E."/>
            <person name="Wrobel A."/>
            <person name="Rasinkangas P."/>
            <person name="Parkhill J."/>
            <person name="Rea M.C."/>
            <person name="O'Sullivan O."/>
            <person name="Ritari J."/>
            <person name="Douillard F.P."/>
            <person name="Paul Ross R."/>
            <person name="Yang R."/>
            <person name="Briner A.E."/>
            <person name="Felis G.E."/>
            <person name="de Vos W.M."/>
            <person name="Barrangou R."/>
            <person name="Klaenhammer T.R."/>
            <person name="Caufield P.W."/>
            <person name="Cui Y."/>
            <person name="Zhang H."/>
            <person name="O'Toole P.W."/>
        </authorList>
    </citation>
    <scope>NUCLEOTIDE SEQUENCE [LARGE SCALE GENOMIC DNA]</scope>
    <source>
        <strain evidence="10 11">DSM 16634</strain>
    </source>
</reference>
<dbReference type="SMART" id="SM00490">
    <property type="entry name" value="HELICc"/>
    <property type="match status" value="1"/>
</dbReference>
<keyword evidence="11" id="KW-1185">Reference proteome</keyword>
<evidence type="ECO:0000256" key="6">
    <source>
        <dbReference type="ARBA" id="ARBA00044535"/>
    </source>
</evidence>
<dbReference type="NCBIfam" id="TIGR00614">
    <property type="entry name" value="recQ_fam"/>
    <property type="match status" value="1"/>
</dbReference>
<evidence type="ECO:0000259" key="8">
    <source>
        <dbReference type="PROSITE" id="PS51192"/>
    </source>
</evidence>
<dbReference type="GO" id="GO:0043138">
    <property type="term" value="F:3'-5' DNA helicase activity"/>
    <property type="evidence" value="ECO:0007669"/>
    <property type="project" value="TreeGrafter"/>
</dbReference>
<dbReference type="InterPro" id="IPR032284">
    <property type="entry name" value="RecQ_Zn-bd"/>
</dbReference>
<dbReference type="EMBL" id="AZFT01000053">
    <property type="protein sequence ID" value="KRL83794.1"/>
    <property type="molecule type" value="Genomic_DNA"/>
</dbReference>
<dbReference type="STRING" id="1423724.FC32_GL001055"/>
<dbReference type="Pfam" id="PF00270">
    <property type="entry name" value="DEAD"/>
    <property type="match status" value="1"/>
</dbReference>
<dbReference type="PATRIC" id="fig|1423724.4.peg.1097"/>
<dbReference type="GO" id="GO:0016787">
    <property type="term" value="F:hydrolase activity"/>
    <property type="evidence" value="ECO:0007669"/>
    <property type="project" value="UniProtKB-KW"/>
</dbReference>
<dbReference type="InterPro" id="IPR001650">
    <property type="entry name" value="Helicase_C-like"/>
</dbReference>
<dbReference type="InterPro" id="IPR004589">
    <property type="entry name" value="DNA_helicase_ATP-dep_RecQ"/>
</dbReference>
<dbReference type="GO" id="GO:0009378">
    <property type="term" value="F:four-way junction helicase activity"/>
    <property type="evidence" value="ECO:0007669"/>
    <property type="project" value="TreeGrafter"/>
</dbReference>
<keyword evidence="3 10" id="KW-0347">Helicase</keyword>
<evidence type="ECO:0000256" key="7">
    <source>
        <dbReference type="ARBA" id="ARBA00044550"/>
    </source>
</evidence>
<dbReference type="InterPro" id="IPR011545">
    <property type="entry name" value="DEAD/DEAH_box_helicase_dom"/>
</dbReference>
<dbReference type="InterPro" id="IPR002464">
    <property type="entry name" value="DNA/RNA_helicase_DEAH_CS"/>
</dbReference>
<dbReference type="GO" id="GO:0003677">
    <property type="term" value="F:DNA binding"/>
    <property type="evidence" value="ECO:0007669"/>
    <property type="project" value="UniProtKB-KW"/>
</dbReference>
<dbReference type="InterPro" id="IPR027417">
    <property type="entry name" value="P-loop_NTPase"/>
</dbReference>
<dbReference type="CDD" id="cd17920">
    <property type="entry name" value="DEXHc_RecQ"/>
    <property type="match status" value="1"/>
</dbReference>
<dbReference type="Gene3D" id="3.40.50.300">
    <property type="entry name" value="P-loop containing nucleotide triphosphate hydrolases"/>
    <property type="match status" value="2"/>
</dbReference>
<dbReference type="GO" id="GO:0006310">
    <property type="term" value="P:DNA recombination"/>
    <property type="evidence" value="ECO:0007669"/>
    <property type="project" value="InterPro"/>
</dbReference>
<dbReference type="Pfam" id="PF16124">
    <property type="entry name" value="RecQ_Zn_bind"/>
    <property type="match status" value="1"/>
</dbReference>
<dbReference type="InterPro" id="IPR014001">
    <property type="entry name" value="Helicase_ATP-bd"/>
</dbReference>
<dbReference type="PANTHER" id="PTHR13710">
    <property type="entry name" value="DNA HELICASE RECQ FAMILY MEMBER"/>
    <property type="match status" value="1"/>
</dbReference>
<evidence type="ECO:0000259" key="9">
    <source>
        <dbReference type="PROSITE" id="PS51194"/>
    </source>
</evidence>